<dbReference type="InterPro" id="IPR029069">
    <property type="entry name" value="HotDog_dom_sf"/>
</dbReference>
<dbReference type="OrthoDB" id="9814774at2"/>
<evidence type="ECO:0000313" key="1">
    <source>
        <dbReference type="EMBL" id="RUO27025.1"/>
    </source>
</evidence>
<keyword evidence="2" id="KW-1185">Reference proteome</keyword>
<reference evidence="1 2" key="1">
    <citation type="journal article" date="2011" name="Front. Microbiol.">
        <title>Genomic signatures of strain selection and enhancement in Bacillus atrophaeus var. globigii, a historical biowarfare simulant.</title>
        <authorList>
            <person name="Gibbons H.S."/>
            <person name="Broomall S.M."/>
            <person name="McNew L.A."/>
            <person name="Daligault H."/>
            <person name="Chapman C."/>
            <person name="Bruce D."/>
            <person name="Karavis M."/>
            <person name="Krepps M."/>
            <person name="McGregor P.A."/>
            <person name="Hong C."/>
            <person name="Park K.H."/>
            <person name="Akmal A."/>
            <person name="Feldman A."/>
            <person name="Lin J.S."/>
            <person name="Chang W.E."/>
            <person name="Higgs B.W."/>
            <person name="Demirev P."/>
            <person name="Lindquist J."/>
            <person name="Liem A."/>
            <person name="Fochler E."/>
            <person name="Read T.D."/>
            <person name="Tapia R."/>
            <person name="Johnson S."/>
            <person name="Bishop-Lilly K.A."/>
            <person name="Detter C."/>
            <person name="Han C."/>
            <person name="Sozhamannan S."/>
            <person name="Rosenzweig C.N."/>
            <person name="Skowronski E.W."/>
        </authorList>
    </citation>
    <scope>NUCLEOTIDE SEQUENCE [LARGE SCALE GENOMIC DNA]</scope>
    <source>
        <strain evidence="1 2">MLST1</strain>
    </source>
</reference>
<dbReference type="Proteomes" id="UP000288293">
    <property type="component" value="Unassembled WGS sequence"/>
</dbReference>
<organism evidence="1 2">
    <name type="scientific">Aliidiomarina minuta</name>
    <dbReference type="NCBI Taxonomy" id="880057"/>
    <lineage>
        <taxon>Bacteria</taxon>
        <taxon>Pseudomonadati</taxon>
        <taxon>Pseudomonadota</taxon>
        <taxon>Gammaproteobacteria</taxon>
        <taxon>Alteromonadales</taxon>
        <taxon>Idiomarinaceae</taxon>
        <taxon>Aliidiomarina</taxon>
    </lineage>
</organism>
<dbReference type="AlphaFoldDB" id="A0A432WAG7"/>
<dbReference type="SUPFAM" id="SSF54637">
    <property type="entry name" value="Thioesterase/thiol ester dehydrase-isomerase"/>
    <property type="match status" value="1"/>
</dbReference>
<name>A0A432WAG7_9GAMM</name>
<gene>
    <name evidence="1" type="ORF">CWE09_10125</name>
</gene>
<dbReference type="Gene3D" id="3.10.129.10">
    <property type="entry name" value="Hotdog Thioesterase"/>
    <property type="match status" value="1"/>
</dbReference>
<accession>A0A432WAG7</accession>
<comment type="caution">
    <text evidence="1">The sequence shown here is derived from an EMBL/GenBank/DDBJ whole genome shotgun (WGS) entry which is preliminary data.</text>
</comment>
<proteinExistence type="predicted"/>
<dbReference type="InterPro" id="IPR027961">
    <property type="entry name" value="DUF4442"/>
</dbReference>
<dbReference type="RefSeq" id="WP_126803837.1">
    <property type="nucleotide sequence ID" value="NZ_PIPL01000001.1"/>
</dbReference>
<protein>
    <submittedName>
        <fullName evidence="1">Tetrameric acyl-CoA thioesterase</fullName>
    </submittedName>
</protein>
<dbReference type="Pfam" id="PF14539">
    <property type="entry name" value="DUF4442"/>
    <property type="match status" value="1"/>
</dbReference>
<sequence>MRAYIRRRLSSPRALRLLLNWYRPYRGAGIKVTHINADFSSATVIMRQHWYNTNYVGTHFGGSLYSMVDPMYMLLLMRSLGNDYIVWDKAASIKFIRPGKGTVKAQFAITPAKLADIKEQAASGDPVLPEWDLDITDEQGDLVARVHKTLYVKKKAGR</sequence>
<evidence type="ECO:0000313" key="2">
    <source>
        <dbReference type="Proteomes" id="UP000288293"/>
    </source>
</evidence>
<dbReference type="EMBL" id="PIPL01000001">
    <property type="protein sequence ID" value="RUO27025.1"/>
    <property type="molecule type" value="Genomic_DNA"/>
</dbReference>